<dbReference type="PANTHER" id="PTHR43580">
    <property type="entry name" value="OXIDOREDUCTASE GLYR1-RELATED"/>
    <property type="match status" value="1"/>
</dbReference>
<dbReference type="InterPro" id="IPR008927">
    <property type="entry name" value="6-PGluconate_DH-like_C_sf"/>
</dbReference>
<accession>A0ABR1FHK5</accession>
<evidence type="ECO:0000256" key="1">
    <source>
        <dbReference type="ARBA" id="ARBA00007598"/>
    </source>
</evidence>
<keyword evidence="7" id="KW-1185">Reference proteome</keyword>
<organism evidence="6 7">
    <name type="scientific">Aureococcus anophagefferens</name>
    <name type="common">Harmful bloom alga</name>
    <dbReference type="NCBI Taxonomy" id="44056"/>
    <lineage>
        <taxon>Eukaryota</taxon>
        <taxon>Sar</taxon>
        <taxon>Stramenopiles</taxon>
        <taxon>Ochrophyta</taxon>
        <taxon>Pelagophyceae</taxon>
        <taxon>Pelagomonadales</taxon>
        <taxon>Pelagomonadaceae</taxon>
        <taxon>Aureococcus</taxon>
    </lineage>
</organism>
<dbReference type="InterPro" id="IPR051265">
    <property type="entry name" value="HIBADH-related_NP60_sf"/>
</dbReference>
<dbReference type="InterPro" id="IPR029154">
    <property type="entry name" value="HIBADH-like_NADP-bd"/>
</dbReference>
<feature type="domain" description="6-phosphogluconate dehydrogenase NADP-binding" evidence="4">
    <location>
        <begin position="4"/>
        <end position="157"/>
    </location>
</feature>
<keyword evidence="3" id="KW-0520">NAD</keyword>
<protein>
    <submittedName>
        <fullName evidence="6">3-hydroxyisobutyrate dehydrogenase</fullName>
    </submittedName>
</protein>
<evidence type="ECO:0000259" key="4">
    <source>
        <dbReference type="Pfam" id="PF03446"/>
    </source>
</evidence>
<dbReference type="Gene3D" id="3.40.50.720">
    <property type="entry name" value="NAD(P)-binding Rossmann-like Domain"/>
    <property type="match status" value="1"/>
</dbReference>
<dbReference type="Proteomes" id="UP001363151">
    <property type="component" value="Unassembled WGS sequence"/>
</dbReference>
<comment type="caution">
    <text evidence="6">The sequence shown here is derived from an EMBL/GenBank/DDBJ whole genome shotgun (WGS) entry which is preliminary data.</text>
</comment>
<gene>
    <name evidence="6" type="ORF">SO694_00077012</name>
</gene>
<comment type="similarity">
    <text evidence="1">Belongs to the HIBADH-related family. NP60 subfamily.</text>
</comment>
<evidence type="ECO:0000313" key="6">
    <source>
        <dbReference type="EMBL" id="KAK7230943.1"/>
    </source>
</evidence>
<dbReference type="InterPro" id="IPR036291">
    <property type="entry name" value="NAD(P)-bd_dom_sf"/>
</dbReference>
<evidence type="ECO:0000256" key="2">
    <source>
        <dbReference type="ARBA" id="ARBA00023002"/>
    </source>
</evidence>
<dbReference type="EMBL" id="JBBJCI010000421">
    <property type="protein sequence ID" value="KAK7230943.1"/>
    <property type="molecule type" value="Genomic_DNA"/>
</dbReference>
<reference evidence="6 7" key="1">
    <citation type="submission" date="2024-03" db="EMBL/GenBank/DDBJ databases">
        <title>Aureococcus anophagefferens CCMP1851 and Kratosvirus quantuckense: Draft genome of a second virus-susceptible host strain in the model system.</title>
        <authorList>
            <person name="Chase E."/>
            <person name="Truchon A.R."/>
            <person name="Schepens W."/>
            <person name="Wilhelm S.W."/>
        </authorList>
    </citation>
    <scope>NUCLEOTIDE SEQUENCE [LARGE SCALE GENOMIC DNA]</scope>
    <source>
        <strain evidence="6 7">CCMP1851</strain>
    </source>
</reference>
<dbReference type="InterPro" id="IPR015815">
    <property type="entry name" value="HIBADH-related"/>
</dbReference>
<dbReference type="PIRSF" id="PIRSF000103">
    <property type="entry name" value="HIBADH"/>
    <property type="match status" value="1"/>
</dbReference>
<proteinExistence type="inferred from homology"/>
<dbReference type="InterPro" id="IPR013328">
    <property type="entry name" value="6PGD_dom2"/>
</dbReference>
<keyword evidence="2" id="KW-0560">Oxidoreductase</keyword>
<dbReference type="InterPro" id="IPR006115">
    <property type="entry name" value="6PGDH_NADP-bd"/>
</dbReference>
<name>A0ABR1FHK5_AURAN</name>
<sequence>MAPFGFVGIGIMGEGMATCLLNDGRSLVVWNRDASKSEKLKLAFPRLVTVAATAATVVETCAVTFSMLSTLEASQAVFPALVGAVKEGKSIVDCATLTPERMRDMRGAVTLAGGRFLEAPVSGSKAPAAQGALIFLCGGDAALYAEVKPELAVMGKADFLFGDVGAGTKMKLVVNMVMGDMMVALSEGLSLCGAAGLPGDAEAGLLKVLDLGIMSNGMFRLKGPKMLAGDHAPNFPLKHAQKDMRFALNLGDQVGQALPVSAAANAAFLAARAESGDDDFSAVYEQQKAAK</sequence>
<feature type="domain" description="3-hydroxyisobutyrate dehydrogenase-like NAD-binding" evidence="5">
    <location>
        <begin position="165"/>
        <end position="284"/>
    </location>
</feature>
<evidence type="ECO:0000256" key="3">
    <source>
        <dbReference type="ARBA" id="ARBA00023027"/>
    </source>
</evidence>
<dbReference type="SUPFAM" id="SSF48179">
    <property type="entry name" value="6-phosphogluconate dehydrogenase C-terminal domain-like"/>
    <property type="match status" value="1"/>
</dbReference>
<dbReference type="Gene3D" id="1.10.1040.10">
    <property type="entry name" value="N-(1-d-carboxylethyl)-l-norvaline Dehydrogenase, domain 2"/>
    <property type="match status" value="1"/>
</dbReference>
<evidence type="ECO:0000313" key="7">
    <source>
        <dbReference type="Proteomes" id="UP001363151"/>
    </source>
</evidence>
<evidence type="ECO:0000259" key="5">
    <source>
        <dbReference type="Pfam" id="PF14833"/>
    </source>
</evidence>
<dbReference type="PANTHER" id="PTHR43580:SF2">
    <property type="entry name" value="CYTOKINE-LIKE NUCLEAR FACTOR N-PAC"/>
    <property type="match status" value="1"/>
</dbReference>
<dbReference type="Pfam" id="PF14833">
    <property type="entry name" value="NAD_binding_11"/>
    <property type="match status" value="1"/>
</dbReference>
<dbReference type="Pfam" id="PF03446">
    <property type="entry name" value="NAD_binding_2"/>
    <property type="match status" value="1"/>
</dbReference>
<dbReference type="SUPFAM" id="SSF51735">
    <property type="entry name" value="NAD(P)-binding Rossmann-fold domains"/>
    <property type="match status" value="1"/>
</dbReference>